<evidence type="ECO:0000256" key="4">
    <source>
        <dbReference type="ARBA" id="ARBA00008593"/>
    </source>
</evidence>
<protein>
    <recommendedName>
        <fullName evidence="5">polynucleotide adenylyltransferase</fullName>
        <ecNumber evidence="5">2.7.7.19</ecNumber>
    </recommendedName>
</protein>
<accession>A0A443I6C4</accession>
<dbReference type="GeneID" id="39598790"/>
<dbReference type="RefSeq" id="XP_028489247.1">
    <property type="nucleotide sequence ID" value="XM_028629513.1"/>
</dbReference>
<keyword evidence="9" id="KW-0460">Magnesium</keyword>
<keyword evidence="8" id="KW-0479">Metal-binding</keyword>
<dbReference type="GO" id="GO:0005737">
    <property type="term" value="C:cytoplasm"/>
    <property type="evidence" value="ECO:0007669"/>
    <property type="project" value="UniProtKB-SubCell"/>
</dbReference>
<dbReference type="PANTHER" id="PTHR12271:SF40">
    <property type="entry name" value="POLY(A) RNA POLYMERASE GLD2"/>
    <property type="match status" value="1"/>
</dbReference>
<dbReference type="PANTHER" id="PTHR12271">
    <property type="entry name" value="POLY A POLYMERASE CID PAP -RELATED"/>
    <property type="match status" value="1"/>
</dbReference>
<feature type="region of interest" description="Disordered" evidence="10">
    <location>
        <begin position="129"/>
        <end position="157"/>
    </location>
</feature>
<feature type="region of interest" description="Disordered" evidence="10">
    <location>
        <begin position="617"/>
        <end position="753"/>
    </location>
</feature>
<feature type="compositionally biased region" description="Polar residues" evidence="10">
    <location>
        <begin position="715"/>
        <end position="728"/>
    </location>
</feature>
<dbReference type="SUPFAM" id="SSF81301">
    <property type="entry name" value="Nucleotidyltransferase"/>
    <property type="match status" value="1"/>
</dbReference>
<comment type="cofactor">
    <cofactor evidence="2">
        <name>Mg(2+)</name>
        <dbReference type="ChEBI" id="CHEBI:18420"/>
    </cofactor>
</comment>
<dbReference type="GO" id="GO:0046872">
    <property type="term" value="F:metal ion binding"/>
    <property type="evidence" value="ECO:0007669"/>
    <property type="project" value="UniProtKB-KW"/>
</dbReference>
<evidence type="ECO:0000256" key="3">
    <source>
        <dbReference type="ARBA" id="ARBA00004496"/>
    </source>
</evidence>
<dbReference type="Pfam" id="PF22600">
    <property type="entry name" value="MTPAP-like_central"/>
    <property type="match status" value="1"/>
</dbReference>
<comment type="cofactor">
    <cofactor evidence="1">
        <name>Mn(2+)</name>
        <dbReference type="ChEBI" id="CHEBI:29035"/>
    </cofactor>
</comment>
<comment type="caution">
    <text evidence="13">The sequence shown here is derived from an EMBL/GenBank/DDBJ whole genome shotgun (WGS) entry which is preliminary data.</text>
</comment>
<dbReference type="VEuPathDB" id="FungiDB:C8Q69DRAFT_451747"/>
<evidence type="ECO:0000256" key="5">
    <source>
        <dbReference type="ARBA" id="ARBA00012388"/>
    </source>
</evidence>
<dbReference type="InterPro" id="IPR002058">
    <property type="entry name" value="PAP_assoc"/>
</dbReference>
<proteinExistence type="inferred from homology"/>
<feature type="domain" description="PAP-associated" evidence="11">
    <location>
        <begin position="482"/>
        <end position="554"/>
    </location>
</feature>
<dbReference type="AlphaFoldDB" id="A0A443I6C4"/>
<dbReference type="GO" id="GO:0031123">
    <property type="term" value="P:RNA 3'-end processing"/>
    <property type="evidence" value="ECO:0007669"/>
    <property type="project" value="TreeGrafter"/>
</dbReference>
<evidence type="ECO:0000256" key="1">
    <source>
        <dbReference type="ARBA" id="ARBA00001936"/>
    </source>
</evidence>
<sequence>MNMASEAYPTKGHLQGSAQGDILPGQAYNTMAVPPNQAPQSPYGPRDYAFPTQGRSFNPALHQFPSPHPDLRQQFPATHIERLPSGQLVPVGSQPFSTEIGPHPDRWQRSHFQHPSTHLVRSQFHGHSRYTRPSIPAGPGYSYANAPRTRFGDQQTDPRRRYQMQMNYLDSLAVPVIQSLHSLTPELQSKESLRTRLVKIAREAISVRAAQCGVSIGPDAIDLKCFGSLRNGFGLPGADMDLAMTTRPSNLPKEIEDECPRILEKAFLDAGFGARLIGKTRVPIIKLCEKPSQELLDVLKEERKAWEVKQLASDTTESFSGKETRTSSESENPDRSKTDDRVIEKPSVSVDFPGSDTGIHCDINFSGSLAIYNSELLRCYSLCDERVRLLGIFIKKWAKARKINSAYHGTLCSYGYILMVIHYLINVAQPPVIPNLQIDYRPPASGRKSTTTVSGYDVRFFNDEEAIRSMARTRGFSRNNQSIGELIRGFFAYYGASGPNAPLGGFDWINGVISIRTRGGILTKSDKGWTSLHVDDNGTRHRYLLAIEDPFEVDYNVARTVVRDGVHAIRDEFRRANNIIYSIQEIPGAGWQWRTEEGAIGEDFFAEAEDRLHLQRTRQLRTLSGPSNEISEDPTEEKQRGAPTTARSVPGQNLGENDVPAHGPTTTLAYRPRAKGSNSQNKGGSIDSNRDGRPTFHPHQDKTQPLAANANSSNPNIGTSTQIASGNLQDRVPKPRAFRADERTDNRELSSKGKSICNVNPLIRRPVSEVTRKQEEMGKLFARDAATAAGKMNSMLENQKAYALSVSNQPKSLHTPSDHPLVGSKTVAVPSGSEYVNDSETRDKEQLDNITPMEKETIRPAILDTRDTAFSDSDSATVHTHLSGSSDAISIPSVAISKPSPRAASSDSSQLSTGDSSRVPGQRGLCVDPKQLYEMYSIHTGKQKAGGVRPQIPFPHNPGSTEDDYDQDKPRVPYDELLRNLPFNQFVTPSSNL</sequence>
<dbReference type="GO" id="GO:0050265">
    <property type="term" value="F:RNA uridylyltransferase activity"/>
    <property type="evidence" value="ECO:0007669"/>
    <property type="project" value="TreeGrafter"/>
</dbReference>
<dbReference type="Pfam" id="PF03828">
    <property type="entry name" value="PAP_assoc"/>
    <property type="match status" value="1"/>
</dbReference>
<dbReference type="Gene3D" id="3.30.460.10">
    <property type="entry name" value="Beta Polymerase, domain 2"/>
    <property type="match status" value="1"/>
</dbReference>
<feature type="compositionally biased region" description="Basic and acidic residues" evidence="10">
    <location>
        <begin position="320"/>
        <end position="342"/>
    </location>
</feature>
<evidence type="ECO:0000259" key="11">
    <source>
        <dbReference type="Pfam" id="PF03828"/>
    </source>
</evidence>
<evidence type="ECO:0000256" key="10">
    <source>
        <dbReference type="SAM" id="MobiDB-lite"/>
    </source>
</evidence>
<dbReference type="EMBL" id="RCNU01000001">
    <property type="protein sequence ID" value="RWQ99602.1"/>
    <property type="molecule type" value="Genomic_DNA"/>
</dbReference>
<dbReference type="GO" id="GO:0010605">
    <property type="term" value="P:negative regulation of macromolecule metabolic process"/>
    <property type="evidence" value="ECO:0007669"/>
    <property type="project" value="UniProtKB-ARBA"/>
</dbReference>
<feature type="region of interest" description="Disordered" evidence="10">
    <location>
        <begin position="897"/>
        <end position="924"/>
    </location>
</feature>
<dbReference type="STRING" id="264951.A0A443I6C4"/>
<evidence type="ECO:0000256" key="7">
    <source>
        <dbReference type="ARBA" id="ARBA00022679"/>
    </source>
</evidence>
<feature type="region of interest" description="Disordered" evidence="10">
    <location>
        <begin position="317"/>
        <end position="342"/>
    </location>
</feature>
<evidence type="ECO:0000259" key="12">
    <source>
        <dbReference type="Pfam" id="PF22600"/>
    </source>
</evidence>
<feature type="compositionally biased region" description="Polar residues" evidence="10">
    <location>
        <begin position="645"/>
        <end position="655"/>
    </location>
</feature>
<keyword evidence="6" id="KW-0963">Cytoplasm</keyword>
<evidence type="ECO:0000256" key="6">
    <source>
        <dbReference type="ARBA" id="ARBA00022490"/>
    </source>
</evidence>
<evidence type="ECO:0000256" key="2">
    <source>
        <dbReference type="ARBA" id="ARBA00001946"/>
    </source>
</evidence>
<feature type="compositionally biased region" description="Low complexity" evidence="10">
    <location>
        <begin position="897"/>
        <end position="918"/>
    </location>
</feature>
<feature type="domain" description="Poly(A) RNA polymerase mitochondrial-like central palm" evidence="12">
    <location>
        <begin position="219"/>
        <end position="293"/>
    </location>
</feature>
<dbReference type="SUPFAM" id="SSF81631">
    <property type="entry name" value="PAP/OAS1 substrate-binding domain"/>
    <property type="match status" value="1"/>
</dbReference>
<dbReference type="EC" id="2.7.7.19" evidence="5"/>
<evidence type="ECO:0000313" key="14">
    <source>
        <dbReference type="Proteomes" id="UP000283841"/>
    </source>
</evidence>
<comment type="similarity">
    <text evidence="4">Belongs to the DNA polymerase type-B-like family.</text>
</comment>
<feature type="compositionally biased region" description="Basic and acidic residues" evidence="10">
    <location>
        <begin position="738"/>
        <end position="751"/>
    </location>
</feature>
<organism evidence="13 14">
    <name type="scientific">Byssochlamys spectabilis</name>
    <name type="common">Paecilomyces variotii</name>
    <dbReference type="NCBI Taxonomy" id="264951"/>
    <lineage>
        <taxon>Eukaryota</taxon>
        <taxon>Fungi</taxon>
        <taxon>Dikarya</taxon>
        <taxon>Ascomycota</taxon>
        <taxon>Pezizomycotina</taxon>
        <taxon>Eurotiomycetes</taxon>
        <taxon>Eurotiomycetidae</taxon>
        <taxon>Eurotiales</taxon>
        <taxon>Thermoascaceae</taxon>
        <taxon>Paecilomyces</taxon>
    </lineage>
</organism>
<feature type="compositionally biased region" description="Basic and acidic residues" evidence="10">
    <location>
        <begin position="688"/>
        <end position="702"/>
    </location>
</feature>
<dbReference type="Gene3D" id="1.10.1410.10">
    <property type="match status" value="1"/>
</dbReference>
<evidence type="ECO:0000256" key="8">
    <source>
        <dbReference type="ARBA" id="ARBA00022723"/>
    </source>
</evidence>
<gene>
    <name evidence="13" type="ORF">C8Q69DRAFT_451747</name>
</gene>
<keyword evidence="7" id="KW-0808">Transferase</keyword>
<reference evidence="13 14" key="1">
    <citation type="journal article" date="2018" name="Front. Microbiol.">
        <title>Genomic and genetic insights into a cosmopolitan fungus, Paecilomyces variotii (Eurotiales).</title>
        <authorList>
            <person name="Urquhart A.S."/>
            <person name="Mondo S.J."/>
            <person name="Makela M.R."/>
            <person name="Hane J.K."/>
            <person name="Wiebenga A."/>
            <person name="He G."/>
            <person name="Mihaltcheva S."/>
            <person name="Pangilinan J."/>
            <person name="Lipzen A."/>
            <person name="Barry K."/>
            <person name="de Vries R.P."/>
            <person name="Grigoriev I.V."/>
            <person name="Idnurm A."/>
        </authorList>
    </citation>
    <scope>NUCLEOTIDE SEQUENCE [LARGE SCALE GENOMIC DNA]</scope>
    <source>
        <strain evidence="13 14">CBS 101075</strain>
    </source>
</reference>
<dbReference type="InterPro" id="IPR043519">
    <property type="entry name" value="NT_sf"/>
</dbReference>
<feature type="compositionally biased region" description="Polar residues" evidence="10">
    <location>
        <begin position="676"/>
        <end position="687"/>
    </location>
</feature>
<name>A0A443I6C4_BYSSP</name>
<dbReference type="GO" id="GO:1990817">
    <property type="term" value="F:poly(A) RNA polymerase activity"/>
    <property type="evidence" value="ECO:0007669"/>
    <property type="project" value="UniProtKB-EC"/>
</dbReference>
<feature type="region of interest" description="Disordered" evidence="10">
    <location>
        <begin position="941"/>
        <end position="970"/>
    </location>
</feature>
<dbReference type="Proteomes" id="UP000283841">
    <property type="component" value="Unassembled WGS sequence"/>
</dbReference>
<feature type="region of interest" description="Disordered" evidence="10">
    <location>
        <begin position="1"/>
        <end position="47"/>
    </location>
</feature>
<dbReference type="InterPro" id="IPR054708">
    <property type="entry name" value="MTPAP-like_central"/>
</dbReference>
<evidence type="ECO:0000313" key="13">
    <source>
        <dbReference type="EMBL" id="RWQ99602.1"/>
    </source>
</evidence>
<evidence type="ECO:0000256" key="9">
    <source>
        <dbReference type="ARBA" id="ARBA00022842"/>
    </source>
</evidence>
<keyword evidence="14" id="KW-1185">Reference proteome</keyword>
<comment type="subcellular location">
    <subcellularLocation>
        <location evidence="3">Cytoplasm</location>
    </subcellularLocation>
</comment>